<evidence type="ECO:0000313" key="5">
    <source>
        <dbReference type="Proteomes" id="UP000044938"/>
    </source>
</evidence>
<organism evidence="2 4">
    <name type="scientific">Mycobacterium tuberculosis</name>
    <dbReference type="NCBI Taxonomy" id="1773"/>
    <lineage>
        <taxon>Bacteria</taxon>
        <taxon>Bacillati</taxon>
        <taxon>Actinomycetota</taxon>
        <taxon>Actinomycetes</taxon>
        <taxon>Mycobacteriales</taxon>
        <taxon>Mycobacteriaceae</taxon>
        <taxon>Mycobacterium</taxon>
        <taxon>Mycobacterium tuberculosis complex</taxon>
    </lineage>
</organism>
<dbReference type="EMBL" id="CSAJ01000152">
    <property type="protein sequence ID" value="COW04067.1"/>
    <property type="molecule type" value="Genomic_DNA"/>
</dbReference>
<dbReference type="Proteomes" id="UP000038802">
    <property type="component" value="Unassembled WGS sequence"/>
</dbReference>
<feature type="region of interest" description="Disordered" evidence="1">
    <location>
        <begin position="44"/>
        <end position="92"/>
    </location>
</feature>
<evidence type="ECO:0000256" key="1">
    <source>
        <dbReference type="SAM" id="MobiDB-lite"/>
    </source>
</evidence>
<sequence>MCPALSDSCLTGGFVPELVVAVRDWRRALTCRNRVVALRWAQRPSPTARASVADVTKERYGQREQHSGQLSHLARHRGSAAPRLAVRASRYS</sequence>
<feature type="compositionally biased region" description="Basic and acidic residues" evidence="1">
    <location>
        <begin position="55"/>
        <end position="66"/>
    </location>
</feature>
<name>A0A0U0R1F0_MYCTX</name>
<accession>A0A0U0R1F0</accession>
<dbReference type="Proteomes" id="UP000044938">
    <property type="component" value="Unassembled WGS sequence"/>
</dbReference>
<evidence type="ECO:0000313" key="3">
    <source>
        <dbReference type="EMBL" id="COW04067.1"/>
    </source>
</evidence>
<dbReference type="EMBL" id="CSAE01000159">
    <property type="protein sequence ID" value="COV61808.1"/>
    <property type="molecule type" value="Genomic_DNA"/>
</dbReference>
<proteinExistence type="predicted"/>
<protein>
    <submittedName>
        <fullName evidence="2">Uncharacterized protein</fullName>
    </submittedName>
</protein>
<evidence type="ECO:0000313" key="4">
    <source>
        <dbReference type="Proteomes" id="UP000038802"/>
    </source>
</evidence>
<evidence type="ECO:0000313" key="2">
    <source>
        <dbReference type="EMBL" id="COV61808.1"/>
    </source>
</evidence>
<dbReference type="AlphaFoldDB" id="A0A0U0R1F0"/>
<reference evidence="2" key="1">
    <citation type="submission" date="2015-03" db="EMBL/GenBank/DDBJ databases">
        <authorList>
            <person name="Murphy D."/>
        </authorList>
    </citation>
    <scope>NUCLEOTIDE SEQUENCE [LARGE SCALE GENOMIC DNA]</scope>
    <source>
        <strain evidence="2">K00500041</strain>
    </source>
</reference>
<gene>
    <name evidence="2" type="ORF">ERS007703_01738</name>
    <name evidence="3" type="ORF">ERS007720_01507</name>
</gene>
<reference evidence="4 5" key="2">
    <citation type="submission" date="2015-03" db="EMBL/GenBank/DDBJ databases">
        <authorList>
            <consortium name="Pathogen Informatics"/>
        </authorList>
    </citation>
    <scope>NUCLEOTIDE SEQUENCE [LARGE SCALE GENOMIC DNA]</scope>
    <source>
        <strain evidence="4">K00500041</strain>
        <strain evidence="3 5">M09401471</strain>
    </source>
</reference>